<keyword evidence="2" id="KW-0689">Ribosomal protein</keyword>
<feature type="region of interest" description="Disordered" evidence="6">
    <location>
        <begin position="174"/>
        <end position="197"/>
    </location>
</feature>
<dbReference type="PANTHER" id="PTHR11721:SF3">
    <property type="entry name" value="LARGE RIBOSOMAL SUBUNIT PROTEIN UL15"/>
    <property type="match status" value="1"/>
</dbReference>
<evidence type="ECO:0000256" key="4">
    <source>
        <dbReference type="ARBA" id="ARBA00035200"/>
    </source>
</evidence>
<dbReference type="GO" id="GO:0022625">
    <property type="term" value="C:cytosolic large ribosomal subunit"/>
    <property type="evidence" value="ECO:0007669"/>
    <property type="project" value="TreeGrafter"/>
</dbReference>
<organism evidence="7 8">
    <name type="scientific">Heterorhabditis bacteriophora</name>
    <name type="common">Entomopathogenic nematode worm</name>
    <dbReference type="NCBI Taxonomy" id="37862"/>
    <lineage>
        <taxon>Eukaryota</taxon>
        <taxon>Metazoa</taxon>
        <taxon>Ecdysozoa</taxon>
        <taxon>Nematoda</taxon>
        <taxon>Chromadorea</taxon>
        <taxon>Rhabditida</taxon>
        <taxon>Rhabditina</taxon>
        <taxon>Rhabditomorpha</taxon>
        <taxon>Strongyloidea</taxon>
        <taxon>Heterorhabditidae</taxon>
        <taxon>Heterorhabditis</taxon>
    </lineage>
</organism>
<evidence type="ECO:0000256" key="1">
    <source>
        <dbReference type="ARBA" id="ARBA00007320"/>
    </source>
</evidence>
<proteinExistence type="inferred from homology"/>
<reference evidence="8" key="1">
    <citation type="submission" date="2016-11" db="UniProtKB">
        <authorList>
            <consortium name="WormBaseParasite"/>
        </authorList>
    </citation>
    <scope>IDENTIFICATION</scope>
</reference>
<evidence type="ECO:0000256" key="5">
    <source>
        <dbReference type="ARBA" id="ARBA00035527"/>
    </source>
</evidence>
<dbReference type="InterPro" id="IPR036227">
    <property type="entry name" value="Ribosomal_uL15/eL18_sf"/>
</dbReference>
<accession>A0A1I7X0J9</accession>
<sequence>MTRKLRGHVSHGHGRIGKHRKHPGGRGNAGGQHHHRINRDKYHPGFFGKVKCFVSKICATMKNSGILVNVDKLWSLIPEEIKDQATPEKAPVIDCVKAGYFKVGFAYFCTNLSFLLGASIVKYRCVCSGSSSKRERLDIVSLMGLWMYCLHLEPYYVRLIGSWICWPCPGCSPAAETKKKEEPKEESDDDMGFGLFD</sequence>
<evidence type="ECO:0000256" key="2">
    <source>
        <dbReference type="ARBA" id="ARBA00022980"/>
    </source>
</evidence>
<feature type="region of interest" description="Disordered" evidence="6">
    <location>
        <begin position="1"/>
        <end position="38"/>
    </location>
</feature>
<dbReference type="SUPFAM" id="SSF52080">
    <property type="entry name" value="Ribosomal proteins L15p and L18e"/>
    <property type="match status" value="1"/>
</dbReference>
<dbReference type="Pfam" id="PF00428">
    <property type="entry name" value="Ribosomal_60s"/>
    <property type="match status" value="1"/>
</dbReference>
<name>A0A1I7X0J9_HETBA</name>
<protein>
    <recommendedName>
        <fullName evidence="4">Large ribosomal subunit protein uL15</fullName>
    </recommendedName>
    <alternativeName>
        <fullName evidence="5">60S ribosomal protein L27a</fullName>
    </alternativeName>
</protein>
<dbReference type="GO" id="GO:0003735">
    <property type="term" value="F:structural constituent of ribosome"/>
    <property type="evidence" value="ECO:0007669"/>
    <property type="project" value="TreeGrafter"/>
</dbReference>
<feature type="compositionally biased region" description="Basic residues" evidence="6">
    <location>
        <begin position="1"/>
        <end position="24"/>
    </location>
</feature>
<dbReference type="WBParaSite" id="Hba_10967">
    <property type="protein sequence ID" value="Hba_10967"/>
    <property type="gene ID" value="Hba_10967"/>
</dbReference>
<evidence type="ECO:0000313" key="7">
    <source>
        <dbReference type="Proteomes" id="UP000095283"/>
    </source>
</evidence>
<keyword evidence="7" id="KW-1185">Reference proteome</keyword>
<comment type="similarity">
    <text evidence="1">Belongs to the universal ribosomal protein uL15 family.</text>
</comment>
<evidence type="ECO:0000256" key="6">
    <source>
        <dbReference type="SAM" id="MobiDB-lite"/>
    </source>
</evidence>
<keyword evidence="3" id="KW-0687">Ribonucleoprotein</keyword>
<dbReference type="Proteomes" id="UP000095283">
    <property type="component" value="Unplaced"/>
</dbReference>
<dbReference type="Gene3D" id="3.100.10.10">
    <property type="match status" value="1"/>
</dbReference>
<evidence type="ECO:0000313" key="8">
    <source>
        <dbReference type="WBParaSite" id="Hba_10967"/>
    </source>
</evidence>
<dbReference type="AlphaFoldDB" id="A0A1I7X0J9"/>
<evidence type="ECO:0000256" key="3">
    <source>
        <dbReference type="ARBA" id="ARBA00023274"/>
    </source>
</evidence>
<dbReference type="PANTHER" id="PTHR11721">
    <property type="entry name" value="60S RIBOSOMAL PROTEIN L27A"/>
    <property type="match status" value="1"/>
</dbReference>